<dbReference type="Proteomes" id="UP000222788">
    <property type="component" value="Unassembled WGS sequence"/>
</dbReference>
<proteinExistence type="predicted"/>
<keyword evidence="2" id="KW-0677">Repeat</keyword>
<reference evidence="5 6" key="1">
    <citation type="journal article" date="2013" name="Fungal Biol.">
        <title>Analysis of microsatellite markers in the genome of the plant pathogen Ceratocystis fimbriata.</title>
        <authorList>
            <person name="Simpson M.C."/>
            <person name="Wilken P.M."/>
            <person name="Coetzee M.P."/>
            <person name="Wingfield M.J."/>
            <person name="Wingfield B.D."/>
        </authorList>
    </citation>
    <scope>NUCLEOTIDE SEQUENCE [LARGE SCALE GENOMIC DNA]</scope>
    <source>
        <strain evidence="5 6">CBS 114723</strain>
    </source>
</reference>
<organism evidence="5 6">
    <name type="scientific">Ceratocystis fimbriata CBS 114723</name>
    <dbReference type="NCBI Taxonomy" id="1035309"/>
    <lineage>
        <taxon>Eukaryota</taxon>
        <taxon>Fungi</taxon>
        <taxon>Dikarya</taxon>
        <taxon>Ascomycota</taxon>
        <taxon>Pezizomycotina</taxon>
        <taxon>Sordariomycetes</taxon>
        <taxon>Hypocreomycetidae</taxon>
        <taxon>Microascales</taxon>
        <taxon>Ceratocystidaceae</taxon>
        <taxon>Ceratocystis</taxon>
    </lineage>
</organism>
<dbReference type="PANTHER" id="PTHR46042">
    <property type="entry name" value="DIPHTHINE METHYLTRANSFERASE"/>
    <property type="match status" value="1"/>
</dbReference>
<comment type="pathway">
    <text evidence="3">Protein modification.</text>
</comment>
<dbReference type="STRING" id="1035309.A0A2C5X7C2"/>
<evidence type="ECO:0000313" key="5">
    <source>
        <dbReference type="EMBL" id="PHH53736.1"/>
    </source>
</evidence>
<dbReference type="InterPro" id="IPR052415">
    <property type="entry name" value="Diphthine_MTase"/>
</dbReference>
<dbReference type="GO" id="GO:0017183">
    <property type="term" value="P:protein histidyl modification to diphthamide"/>
    <property type="evidence" value="ECO:0007669"/>
    <property type="project" value="TreeGrafter"/>
</dbReference>
<dbReference type="GO" id="GO:0005737">
    <property type="term" value="C:cytoplasm"/>
    <property type="evidence" value="ECO:0007669"/>
    <property type="project" value="TreeGrafter"/>
</dbReference>
<evidence type="ECO:0000256" key="3">
    <source>
        <dbReference type="ARBA" id="ARBA00043952"/>
    </source>
</evidence>
<keyword evidence="6" id="KW-1185">Reference proteome</keyword>
<gene>
    <name evidence="5" type="ORF">CFIMG_004261RA</name>
</gene>
<dbReference type="Gene3D" id="2.130.10.10">
    <property type="entry name" value="YVTN repeat-like/Quinoprotein amine dehydrogenase"/>
    <property type="match status" value="1"/>
</dbReference>
<evidence type="ECO:0000256" key="1">
    <source>
        <dbReference type="ARBA" id="ARBA00022574"/>
    </source>
</evidence>
<comment type="caution">
    <text evidence="5">The sequence shown here is derived from an EMBL/GenBank/DDBJ whole genome shotgun (WGS) entry which is preliminary data.</text>
</comment>
<reference evidence="5 6" key="2">
    <citation type="journal article" date="2013" name="IMA Fungus">
        <title>IMA Genome-F 1: Ceratocystis fimbriata: Draft nuclear genome sequence for the plant pathogen, Ceratocystis fimbriata.</title>
        <authorList>
            <person name="Wilken P.M."/>
            <person name="Steenkamp E.T."/>
            <person name="Wingfield M.J."/>
            <person name="de Beer Z.W."/>
            <person name="Wingfield B.D."/>
        </authorList>
    </citation>
    <scope>NUCLEOTIDE SEQUENCE [LARGE SCALE GENOMIC DNA]</scope>
    <source>
        <strain evidence="5 6">CBS 114723</strain>
    </source>
</reference>
<evidence type="ECO:0000256" key="4">
    <source>
        <dbReference type="SAM" id="MobiDB-lite"/>
    </source>
</evidence>
<dbReference type="SUPFAM" id="SSF101908">
    <property type="entry name" value="Putative isomerase YbhE"/>
    <property type="match status" value="1"/>
</dbReference>
<name>A0A2C5X7C2_9PEZI</name>
<evidence type="ECO:0008006" key="7">
    <source>
        <dbReference type="Google" id="ProtNLM"/>
    </source>
</evidence>
<accession>A0A2C5X7C2</accession>
<dbReference type="InterPro" id="IPR015943">
    <property type="entry name" value="WD40/YVTN_repeat-like_dom_sf"/>
</dbReference>
<keyword evidence="1" id="KW-0853">WD repeat</keyword>
<protein>
    <recommendedName>
        <fullName evidence="7">Diphthine methyltransferase</fullName>
    </recommendedName>
</protein>
<dbReference type="AlphaFoldDB" id="A0A2C5X7C2"/>
<dbReference type="OrthoDB" id="1930760at2759"/>
<evidence type="ECO:0000256" key="2">
    <source>
        <dbReference type="ARBA" id="ARBA00022737"/>
    </source>
</evidence>
<evidence type="ECO:0000313" key="6">
    <source>
        <dbReference type="Proteomes" id="UP000222788"/>
    </source>
</evidence>
<dbReference type="PANTHER" id="PTHR46042:SF1">
    <property type="entry name" value="DIPHTHINE METHYLTRANSFERASE"/>
    <property type="match status" value="1"/>
</dbReference>
<sequence length="421" mass="46422">MSDLPEIVISSLKSSILELPPCCIEFSPLHPQYFVVGTYFLDKKDEAAPEQSSSTTEDREDKKLSQHRTGSVEVYYINPAKEEAVLVQTLLQPSAILDLHFYGRTDSTGGALLCAVTSTGTVEFYRLDPISRPSEPLVHLATRSLASVSQEEGVLFLHCAWHPTESGLLAVTTSDGRVMLAQVDIESYDVKACCEVPIENQLENWFVAFTPTEKTADGKQAFTIFSGGDDSAMRWVSCVLSSEGVDEDDGNGELSLQHPYPPAILKSQHMAGVTAILPLSRKLSDGSSLLVTGSYDDTIRVFAFRPQHEVYGMKSCRLLGETSLGGGVWRVKVMHTYPDSVTLLVSCMYAGTRVVRLSLGDGDGDGVGFESLARFEEHKSMNYGSEFVPDFYCESEDGRQERLVISTSFYDRLMCIWRSPV</sequence>
<dbReference type="EMBL" id="APWK03000038">
    <property type="protein sequence ID" value="PHH53736.1"/>
    <property type="molecule type" value="Genomic_DNA"/>
</dbReference>
<dbReference type="GO" id="GO:0061685">
    <property type="term" value="F:diphthine methylesterase activity"/>
    <property type="evidence" value="ECO:0007669"/>
    <property type="project" value="TreeGrafter"/>
</dbReference>
<feature type="region of interest" description="Disordered" evidence="4">
    <location>
        <begin position="46"/>
        <end position="66"/>
    </location>
</feature>